<gene>
    <name evidence="2" type="ORF">QQ020_11995</name>
</gene>
<protein>
    <submittedName>
        <fullName evidence="2">Uncharacterized protein</fullName>
    </submittedName>
</protein>
<evidence type="ECO:0000313" key="3">
    <source>
        <dbReference type="Proteomes" id="UP001172083"/>
    </source>
</evidence>
<proteinExistence type="predicted"/>
<keyword evidence="3" id="KW-1185">Reference proteome</keyword>
<dbReference type="RefSeq" id="WP_346758093.1">
    <property type="nucleotide sequence ID" value="NZ_JAUJEB010000001.1"/>
</dbReference>
<feature type="compositionally biased region" description="Polar residues" evidence="1">
    <location>
        <begin position="91"/>
        <end position="104"/>
    </location>
</feature>
<dbReference type="EMBL" id="JAUJEB010000001">
    <property type="protein sequence ID" value="MDN5212776.1"/>
    <property type="molecule type" value="Genomic_DNA"/>
</dbReference>
<sequence>MSISGTLSGDGFPAGEALVTDAGGNSIFIGVSQAVFGPNEGPFMALWGDSKRKTASVGVSIVVNDKGIFLGVKVRDKVIDAEEWNKRFENRTTQGSPSYRSVSPSDRFGE</sequence>
<feature type="region of interest" description="Disordered" evidence="1">
    <location>
        <begin position="89"/>
        <end position="110"/>
    </location>
</feature>
<comment type="caution">
    <text evidence="2">The sequence shown here is derived from an EMBL/GenBank/DDBJ whole genome shotgun (WGS) entry which is preliminary data.</text>
</comment>
<dbReference type="Proteomes" id="UP001172083">
    <property type="component" value="Unassembled WGS sequence"/>
</dbReference>
<reference evidence="2" key="1">
    <citation type="submission" date="2023-06" db="EMBL/GenBank/DDBJ databases">
        <title>Genomic of Agaribacillus aureum.</title>
        <authorList>
            <person name="Wang G."/>
        </authorList>
    </citation>
    <scope>NUCLEOTIDE SEQUENCE</scope>
    <source>
        <strain evidence="2">BMA12</strain>
    </source>
</reference>
<accession>A0ABT8L6B8</accession>
<organism evidence="2 3">
    <name type="scientific">Agaribacillus aureus</name>
    <dbReference type="NCBI Taxonomy" id="3051825"/>
    <lineage>
        <taxon>Bacteria</taxon>
        <taxon>Pseudomonadati</taxon>
        <taxon>Bacteroidota</taxon>
        <taxon>Cytophagia</taxon>
        <taxon>Cytophagales</taxon>
        <taxon>Splendidivirgaceae</taxon>
        <taxon>Agaribacillus</taxon>
    </lineage>
</organism>
<name>A0ABT8L6B8_9BACT</name>
<evidence type="ECO:0000256" key="1">
    <source>
        <dbReference type="SAM" id="MobiDB-lite"/>
    </source>
</evidence>
<evidence type="ECO:0000313" key="2">
    <source>
        <dbReference type="EMBL" id="MDN5212776.1"/>
    </source>
</evidence>